<dbReference type="PANTHER" id="PTHR40084:SF1">
    <property type="entry name" value="PHOSPHOTRANSFERASE"/>
    <property type="match status" value="1"/>
</dbReference>
<protein>
    <submittedName>
        <fullName evidence="1">UvrD/REP helicase</fullName>
    </submittedName>
</protein>
<dbReference type="GO" id="GO:0004386">
    <property type="term" value="F:helicase activity"/>
    <property type="evidence" value="ECO:0007669"/>
    <property type="project" value="UniProtKB-KW"/>
</dbReference>
<sequence length="149" mass="16236">KGSATGTRFVLGSEVCTIFEDRQGKTRKIHNCILAPSVEVVGQINEQLSKFGSLDSDGRPILNNISPAELVERLISVDPGIFVFPAHLWTPWFGAFGAFSGFNSIKEAYGDQAKNIHAYETGLSSDPLMNWTISKLDKYAMLSGSDAHS</sequence>
<keyword evidence="1" id="KW-0347">Helicase</keyword>
<feature type="non-terminal residue" evidence="1">
    <location>
        <position position="149"/>
    </location>
</feature>
<keyword evidence="1" id="KW-0547">Nucleotide-binding</keyword>
<keyword evidence="1" id="KW-0067">ATP-binding</keyword>
<comment type="caution">
    <text evidence="1">The sequence shown here is derived from an EMBL/GenBank/DDBJ whole genome shotgun (WGS) entry which is preliminary data.</text>
</comment>
<evidence type="ECO:0000313" key="1">
    <source>
        <dbReference type="EMBL" id="EQD26853.1"/>
    </source>
</evidence>
<organism evidence="1">
    <name type="scientific">mine drainage metagenome</name>
    <dbReference type="NCBI Taxonomy" id="410659"/>
    <lineage>
        <taxon>unclassified sequences</taxon>
        <taxon>metagenomes</taxon>
        <taxon>ecological metagenomes</taxon>
    </lineage>
</organism>
<name>T0Y1G6_9ZZZZ</name>
<gene>
    <name evidence="1" type="ORF">B1B_19427</name>
</gene>
<feature type="non-terminal residue" evidence="1">
    <location>
        <position position="1"/>
    </location>
</feature>
<keyword evidence="1" id="KW-0378">Hydrolase</keyword>
<dbReference type="AlphaFoldDB" id="T0Y1G6"/>
<reference evidence="1" key="1">
    <citation type="submission" date="2013-08" db="EMBL/GenBank/DDBJ databases">
        <authorList>
            <person name="Mendez C."/>
            <person name="Richter M."/>
            <person name="Ferrer M."/>
            <person name="Sanchez J."/>
        </authorList>
    </citation>
    <scope>NUCLEOTIDE SEQUENCE</scope>
</reference>
<dbReference type="PANTHER" id="PTHR40084">
    <property type="entry name" value="PHOSPHOHYDROLASE, PHP FAMILY"/>
    <property type="match status" value="1"/>
</dbReference>
<proteinExistence type="predicted"/>
<accession>T0Y1G6</accession>
<dbReference type="EMBL" id="AUZY01013049">
    <property type="protein sequence ID" value="EQD26853.1"/>
    <property type="molecule type" value="Genomic_DNA"/>
</dbReference>
<reference evidence="1" key="2">
    <citation type="journal article" date="2014" name="ISME J.">
        <title>Microbial stratification in low pH oxic and suboxic macroscopic growths along an acid mine drainage.</title>
        <authorList>
            <person name="Mendez-Garcia C."/>
            <person name="Mesa V."/>
            <person name="Sprenger R.R."/>
            <person name="Richter M."/>
            <person name="Diez M.S."/>
            <person name="Solano J."/>
            <person name="Bargiela R."/>
            <person name="Golyshina O.V."/>
            <person name="Manteca A."/>
            <person name="Ramos J.L."/>
            <person name="Gallego J.R."/>
            <person name="Llorente I."/>
            <person name="Martins Dos Santos V.A."/>
            <person name="Jensen O.N."/>
            <person name="Pelaez A.I."/>
            <person name="Sanchez J."/>
            <person name="Ferrer M."/>
        </authorList>
    </citation>
    <scope>NUCLEOTIDE SEQUENCE</scope>
</reference>